<reference evidence="1 2" key="1">
    <citation type="submission" date="2021-06" db="EMBL/GenBank/DDBJ databases">
        <authorList>
            <person name="Kallberg Y."/>
            <person name="Tangrot J."/>
            <person name="Rosling A."/>
        </authorList>
    </citation>
    <scope>NUCLEOTIDE SEQUENCE [LARGE SCALE GENOMIC DNA]</scope>
    <source>
        <strain evidence="1 2">120-4 pot B 10/14</strain>
    </source>
</reference>
<proteinExistence type="predicted"/>
<name>A0ABN7WIC2_GIGMA</name>
<evidence type="ECO:0000313" key="1">
    <source>
        <dbReference type="EMBL" id="CAG8833080.1"/>
    </source>
</evidence>
<dbReference type="EMBL" id="CAJVQB010046669">
    <property type="protein sequence ID" value="CAG8833080.1"/>
    <property type="molecule type" value="Genomic_DNA"/>
</dbReference>
<comment type="caution">
    <text evidence="1">The sequence shown here is derived from an EMBL/GenBank/DDBJ whole genome shotgun (WGS) entry which is preliminary data.</text>
</comment>
<feature type="non-terminal residue" evidence="1">
    <location>
        <position position="105"/>
    </location>
</feature>
<gene>
    <name evidence="1" type="ORF">GMARGA_LOCUS31374</name>
</gene>
<protein>
    <submittedName>
        <fullName evidence="1">30012_t:CDS:1</fullName>
    </submittedName>
</protein>
<dbReference type="Proteomes" id="UP000789901">
    <property type="component" value="Unassembled WGS sequence"/>
</dbReference>
<evidence type="ECO:0000313" key="2">
    <source>
        <dbReference type="Proteomes" id="UP000789901"/>
    </source>
</evidence>
<sequence>QCAAVIPAFPFSVVIILAVQERSSSDNVKNNFLTGRGVLTSNSDLIQTEKGALTSDSELIGSDAIVSFSPLFIALFLNLNSLLGGCKVLRLTFFLASNKQLFYQH</sequence>
<feature type="non-terminal residue" evidence="1">
    <location>
        <position position="1"/>
    </location>
</feature>
<organism evidence="1 2">
    <name type="scientific">Gigaspora margarita</name>
    <dbReference type="NCBI Taxonomy" id="4874"/>
    <lineage>
        <taxon>Eukaryota</taxon>
        <taxon>Fungi</taxon>
        <taxon>Fungi incertae sedis</taxon>
        <taxon>Mucoromycota</taxon>
        <taxon>Glomeromycotina</taxon>
        <taxon>Glomeromycetes</taxon>
        <taxon>Diversisporales</taxon>
        <taxon>Gigasporaceae</taxon>
        <taxon>Gigaspora</taxon>
    </lineage>
</organism>
<accession>A0ABN7WIC2</accession>
<keyword evidence="2" id="KW-1185">Reference proteome</keyword>